<dbReference type="Gene3D" id="3.40.50.300">
    <property type="entry name" value="P-loop containing nucleotide triphosphate hydrolases"/>
    <property type="match status" value="1"/>
</dbReference>
<evidence type="ECO:0000313" key="8">
    <source>
        <dbReference type="EMBL" id="EQB59653.1"/>
    </source>
</evidence>
<feature type="domain" description="TraG P-loop" evidence="7">
    <location>
        <begin position="434"/>
        <end position="714"/>
    </location>
</feature>
<feature type="domain" description="CagE TrbE VirB component of type IV transporter system central" evidence="6">
    <location>
        <begin position="179"/>
        <end position="391"/>
    </location>
</feature>
<protein>
    <recommendedName>
        <fullName evidence="5">Type IV secretion system protein virB4</fullName>
    </recommendedName>
</protein>
<comment type="similarity">
    <text evidence="1">Belongs to the TrbE/VirB4 family.</text>
</comment>
<keyword evidence="4" id="KW-0843">Virulence</keyword>
<dbReference type="InterPro" id="IPR043964">
    <property type="entry name" value="P-loop_TraG"/>
</dbReference>
<dbReference type="SUPFAM" id="SSF52540">
    <property type="entry name" value="P-loop containing nucleoside triphosphate hydrolases"/>
    <property type="match status" value="1"/>
</dbReference>
<dbReference type="Pfam" id="PF19044">
    <property type="entry name" value="P-loop_TraG"/>
    <property type="match status" value="1"/>
</dbReference>
<evidence type="ECO:0000256" key="5">
    <source>
        <dbReference type="ARBA" id="ARBA00023635"/>
    </source>
</evidence>
<dbReference type="InterPro" id="IPR004346">
    <property type="entry name" value="CagE_TrbE_VirB"/>
</dbReference>
<keyword evidence="2" id="KW-0547">Nucleotide-binding</keyword>
<keyword evidence="8" id="KW-0614">Plasmid</keyword>
<dbReference type="GO" id="GO:0005524">
    <property type="term" value="F:ATP binding"/>
    <property type="evidence" value="ECO:0007669"/>
    <property type="project" value="UniProtKB-KW"/>
</dbReference>
<dbReference type="AlphaFoldDB" id="T0L4H4"/>
<organism evidence="8">
    <name type="scientific">Kingella kingae KKC2005004457</name>
    <dbReference type="NCBI Taxonomy" id="1229911"/>
    <lineage>
        <taxon>Bacteria</taxon>
        <taxon>Pseudomonadati</taxon>
        <taxon>Pseudomonadota</taxon>
        <taxon>Betaproteobacteria</taxon>
        <taxon>Neisseriales</taxon>
        <taxon>Neisseriaceae</taxon>
        <taxon>Kingella</taxon>
    </lineage>
</organism>
<dbReference type="EMBL" id="AMPT01000001">
    <property type="protein sequence ID" value="EQB59653.1"/>
    <property type="molecule type" value="Genomic_DNA"/>
</dbReference>
<dbReference type="Pfam" id="PF03135">
    <property type="entry name" value="CagE_TrbE_VirB"/>
    <property type="match status" value="1"/>
</dbReference>
<evidence type="ECO:0000256" key="3">
    <source>
        <dbReference type="ARBA" id="ARBA00022840"/>
    </source>
</evidence>
<geneLocation type="plasmid" evidence="8">
    <name>unnamed</name>
</geneLocation>
<evidence type="ECO:0000256" key="1">
    <source>
        <dbReference type="ARBA" id="ARBA00006512"/>
    </source>
</evidence>
<dbReference type="InterPro" id="IPR051162">
    <property type="entry name" value="T4SS_component"/>
</dbReference>
<proteinExistence type="inferred from homology"/>
<dbReference type="NCBIfam" id="TIGR00929">
    <property type="entry name" value="VirB4_CagE"/>
    <property type="match status" value="1"/>
</dbReference>
<name>T0L4H4_KINKI</name>
<dbReference type="InterPro" id="IPR027417">
    <property type="entry name" value="P-loop_NTPase"/>
</dbReference>
<dbReference type="PANTHER" id="PTHR30121">
    <property type="entry name" value="UNCHARACTERIZED PROTEIN YJGR-RELATED"/>
    <property type="match status" value="1"/>
</dbReference>
<evidence type="ECO:0000259" key="7">
    <source>
        <dbReference type="Pfam" id="PF19044"/>
    </source>
</evidence>
<accession>T0L4H4</accession>
<comment type="caution">
    <text evidence="8">The sequence shown here is derived from an EMBL/GenBank/DDBJ whole genome shotgun (WGS) entry which is preliminary data.</text>
</comment>
<evidence type="ECO:0000256" key="4">
    <source>
        <dbReference type="ARBA" id="ARBA00023026"/>
    </source>
</evidence>
<gene>
    <name evidence="8" type="ORF">C297_p00035</name>
</gene>
<dbReference type="InterPro" id="IPR018145">
    <property type="entry name" value="CagE_TrbE_VirB_cntrl_dom"/>
</dbReference>
<dbReference type="PANTHER" id="PTHR30121:SF12">
    <property type="entry name" value="TYPE IV SECRETION SYSTEM PROTEIN CAGE"/>
    <property type="match status" value="1"/>
</dbReference>
<reference evidence="8" key="1">
    <citation type="journal article" date="2013" name="Antimicrob. Agents Chemother.">
        <title>Characterization of TEM-1 beta-lactamase producing Kingella kingae clinical isolates.</title>
        <authorList>
            <person name="Banerjee A."/>
            <person name="Kaplan J.B."/>
            <person name="Soherwardy A."/>
            <person name="Nudell Y."/>
            <person name="Mackenzie G.A."/>
            <person name="Johnson S."/>
            <person name="Balashova N.V."/>
        </authorList>
    </citation>
    <scope>NUCLEOTIDE SEQUENCE</scope>
    <source>
        <strain evidence="8">KKC2005004457</strain>
        <plasmid evidence="8">unnamed</plasmid>
    </source>
</reference>
<sequence length="837" mass="96275">MKFNLDEYNGFFQREKGLEAHIPYVGIYENCLISKAGELVRTWHLEGRFFETTDSQDLNHRNQQLNSFLRSITSSQVAIYIHRIRSDDREEIYADYCSHFGNDFAEKYMRLVANRDLKRTDLYLTLVYSPYINRAQRVAQKAAKRTTEQIKQDRLVSLEKMRELSNKVESSLRRYYPRLLKSYEKNGIEFNEQLSFMNFLLTFQWQEIRVLKNARGVPALVYSMLGNAHVNSGEYMTEVKTPNSTKYAQSIEFKEYSSFTEMGMLDELLYPNDVVPYCFIETQAFLFKSKFDAKKYLEIQKNQLRSAEDGAVAQIEELDNAINELLDGRFSVGEYHYSLLIYADTTEECRRFTQAAAAQLQEIGFLPFISRGANMGAYLAQLPCNYKYRPRVANLTSGNFSMLAPLNNLPSGKKVGNPWGEAVLPLLTPSNQAVYFNFHDSPANMDNYNDKLLANTMIIGKSGSGKTVFLTALVSFMQKYRKDRQGNPTALNCIYFDKDRGAEIAIRAMGGGYLALESGQPTGFNPFQLPNTEENRIFLNNLVCLLLEQSGEKVTVSDRHKVQFGIEAVMKMPKSMRRLSMILQNITEGATAEERENSIHKRLAQWVDDGIYAWVFDENDEDLIDFNQFSIFGVDGTSFLDDKTVRAPIAMYLLYRMEELIDGRRFFYVMDEFWKWLEDPVFSDFCKDKQLTIRKLNGFGLFATQQPDIILKNPNASALLGQTATMIFMPNPTADRKDYIDGYKLNEAEFQIVKHLNEDSRMFLVKQTGIDDKGDMRSYIALLNLSDPEFKNIIRVLSGSAEKIPICHMAINEMGHDPNDWLPRYFELLNGGTRMSA</sequence>
<keyword evidence="3" id="KW-0067">ATP-binding</keyword>
<evidence type="ECO:0000256" key="2">
    <source>
        <dbReference type="ARBA" id="ARBA00022741"/>
    </source>
</evidence>
<evidence type="ECO:0000259" key="6">
    <source>
        <dbReference type="Pfam" id="PF03135"/>
    </source>
</evidence>